<evidence type="ECO:0008006" key="5">
    <source>
        <dbReference type="Google" id="ProtNLM"/>
    </source>
</evidence>
<evidence type="ECO:0000256" key="1">
    <source>
        <dbReference type="SAM" id="Phobius"/>
    </source>
</evidence>
<keyword evidence="1" id="KW-1133">Transmembrane helix</keyword>
<keyword evidence="4" id="KW-1185">Reference proteome</keyword>
<keyword evidence="2" id="KW-0732">Signal</keyword>
<reference evidence="3 4" key="1">
    <citation type="submission" date="2016-10" db="EMBL/GenBank/DDBJ databases">
        <authorList>
            <person name="de Groot N.N."/>
        </authorList>
    </citation>
    <scope>NUCLEOTIDE SEQUENCE [LARGE SCALE GENOMIC DNA]</scope>
    <source>
        <strain evidence="3 4">DSM 100674</strain>
    </source>
</reference>
<keyword evidence="1" id="KW-0812">Transmembrane</keyword>
<protein>
    <recommendedName>
        <fullName evidence="5">Ferrochelatase</fullName>
    </recommendedName>
</protein>
<accession>A0A1H7M1I9</accession>
<feature type="signal peptide" evidence="2">
    <location>
        <begin position="1"/>
        <end position="21"/>
    </location>
</feature>
<evidence type="ECO:0000313" key="4">
    <source>
        <dbReference type="Proteomes" id="UP000199582"/>
    </source>
</evidence>
<name>A0A1H7M1I9_9RHOB</name>
<feature type="transmembrane region" description="Helical" evidence="1">
    <location>
        <begin position="48"/>
        <end position="66"/>
    </location>
</feature>
<evidence type="ECO:0000256" key="2">
    <source>
        <dbReference type="SAM" id="SignalP"/>
    </source>
</evidence>
<proteinExistence type="predicted"/>
<organism evidence="3 4">
    <name type="scientific">Roseovarius azorensis</name>
    <dbReference type="NCBI Taxonomy" id="1287727"/>
    <lineage>
        <taxon>Bacteria</taxon>
        <taxon>Pseudomonadati</taxon>
        <taxon>Pseudomonadota</taxon>
        <taxon>Alphaproteobacteria</taxon>
        <taxon>Rhodobacterales</taxon>
        <taxon>Roseobacteraceae</taxon>
        <taxon>Roseovarius</taxon>
    </lineage>
</organism>
<sequence>MHKSFCTTLFLTAVFAAPALAGSLGDPVVTPEVIAAETEAASTDKLDTAIPAFFLILLVLNIAGALN</sequence>
<feature type="chain" id="PRO_5009299690" description="Ferrochelatase" evidence="2">
    <location>
        <begin position="22"/>
        <end position="67"/>
    </location>
</feature>
<keyword evidence="1" id="KW-0472">Membrane</keyword>
<dbReference type="AlphaFoldDB" id="A0A1H7M1I9"/>
<dbReference type="RefSeq" id="WP_093033812.1">
    <property type="nucleotide sequence ID" value="NZ_FOAG01000003.1"/>
</dbReference>
<dbReference type="EMBL" id="FOAG01000003">
    <property type="protein sequence ID" value="SEL04848.1"/>
    <property type="molecule type" value="Genomic_DNA"/>
</dbReference>
<gene>
    <name evidence="3" type="ORF">SAMN05443999_103177</name>
</gene>
<evidence type="ECO:0000313" key="3">
    <source>
        <dbReference type="EMBL" id="SEL04848.1"/>
    </source>
</evidence>
<dbReference type="Proteomes" id="UP000199582">
    <property type="component" value="Unassembled WGS sequence"/>
</dbReference>